<dbReference type="EMBL" id="FQXU01000004">
    <property type="protein sequence ID" value="SHH86087.1"/>
    <property type="molecule type" value="Genomic_DNA"/>
</dbReference>
<dbReference type="InterPro" id="IPR050864">
    <property type="entry name" value="Bacterial_PTS_Sugar_Transport"/>
</dbReference>
<feature type="transmembrane region" description="Helical" evidence="9">
    <location>
        <begin position="224"/>
        <end position="244"/>
    </location>
</feature>
<feature type="transmembrane region" description="Helical" evidence="9">
    <location>
        <begin position="256"/>
        <end position="275"/>
    </location>
</feature>
<sequence length="350" mass="36664">MKFKAVLKEIQKSFLSGVSFMMPAVVAGGIMLAISLATGDKTETGVVVTNQLMKQINVLGKGAFAMMIPILGGYISYTIAGKPGLAPGMILGYIANNPVNVNGVDVKSGFLGAMLLGVGAGYLVKWMKGWKVSKTVKTILPILIIPTISIFVLGLIYIYVIAGPLSIFMNGLTSIMSSLNGSSAILLAIFIGLFGEVDMGGPITKSVSMFTLALMNEGIYEPNGMFRIAVAVPPLGIFLATRFFKHKFNQGDKDTAVAAGIMGLIGITEGAIPFAVADMKRVLPSTMIGTAVGCVVGAIGKVKCYVPHGGFVVLPVVENKLWFVAAIIIGSCVTAVLLGILKPTIEEPAK</sequence>
<feature type="transmembrane region" description="Helical" evidence="9">
    <location>
        <begin position="282"/>
        <end position="301"/>
    </location>
</feature>
<dbReference type="Pfam" id="PF02378">
    <property type="entry name" value="PTS_EIIC"/>
    <property type="match status" value="1"/>
</dbReference>
<feature type="transmembrane region" description="Helical" evidence="9">
    <location>
        <begin position="321"/>
        <end position="341"/>
    </location>
</feature>
<evidence type="ECO:0000256" key="8">
    <source>
        <dbReference type="ARBA" id="ARBA00023136"/>
    </source>
</evidence>
<evidence type="ECO:0000256" key="6">
    <source>
        <dbReference type="ARBA" id="ARBA00022692"/>
    </source>
</evidence>
<accession>A0A1M5WF73</accession>
<keyword evidence="4" id="KW-0762">Sugar transport</keyword>
<feature type="transmembrane region" description="Helical" evidence="9">
    <location>
        <begin position="20"/>
        <end position="37"/>
    </location>
</feature>
<feature type="transmembrane region" description="Helical" evidence="9">
    <location>
        <begin position="58"/>
        <end position="79"/>
    </location>
</feature>
<evidence type="ECO:0000256" key="4">
    <source>
        <dbReference type="ARBA" id="ARBA00022597"/>
    </source>
</evidence>
<dbReference type="InterPro" id="IPR006327">
    <property type="entry name" value="PTS_IIC_fruc"/>
</dbReference>
<dbReference type="PANTHER" id="PTHR30505:SF0">
    <property type="entry name" value="FRUCTOSE-LIKE PTS SYSTEM EIIBC COMPONENT-RELATED"/>
    <property type="match status" value="1"/>
</dbReference>
<dbReference type="GO" id="GO:0090563">
    <property type="term" value="F:protein-phosphocysteine-sugar phosphotransferase activity"/>
    <property type="evidence" value="ECO:0007669"/>
    <property type="project" value="TreeGrafter"/>
</dbReference>
<organism evidence="11 12">
    <name type="scientific">Clostridium intestinale DSM 6191</name>
    <dbReference type="NCBI Taxonomy" id="1121320"/>
    <lineage>
        <taxon>Bacteria</taxon>
        <taxon>Bacillati</taxon>
        <taxon>Bacillota</taxon>
        <taxon>Clostridia</taxon>
        <taxon>Eubacteriales</taxon>
        <taxon>Clostridiaceae</taxon>
        <taxon>Clostridium</taxon>
    </lineage>
</organism>
<protein>
    <submittedName>
        <fullName evidence="11">PTS system IIC component, Fru family (TC 4.A.2)</fullName>
    </submittedName>
</protein>
<evidence type="ECO:0000256" key="1">
    <source>
        <dbReference type="ARBA" id="ARBA00004429"/>
    </source>
</evidence>
<feature type="transmembrane region" description="Helical" evidence="9">
    <location>
        <begin position="108"/>
        <end position="127"/>
    </location>
</feature>
<feature type="transmembrane region" description="Helical" evidence="9">
    <location>
        <begin position="182"/>
        <end position="203"/>
    </location>
</feature>
<dbReference type="InterPro" id="IPR013014">
    <property type="entry name" value="PTS_EIIC_2"/>
</dbReference>
<reference evidence="11 12" key="1">
    <citation type="submission" date="2016-11" db="EMBL/GenBank/DDBJ databases">
        <authorList>
            <person name="Jaros S."/>
            <person name="Januszkiewicz K."/>
            <person name="Wedrychowicz H."/>
        </authorList>
    </citation>
    <scope>NUCLEOTIDE SEQUENCE [LARGE SCALE GENOMIC DNA]</scope>
    <source>
        <strain evidence="11 12">DSM 6191</strain>
    </source>
</reference>
<proteinExistence type="predicted"/>
<keyword evidence="5" id="KW-0598">Phosphotransferase system</keyword>
<dbReference type="GO" id="GO:0008982">
    <property type="term" value="F:protein-N(PI)-phosphohistidine-sugar phosphotransferase activity"/>
    <property type="evidence" value="ECO:0007669"/>
    <property type="project" value="InterPro"/>
</dbReference>
<dbReference type="RefSeq" id="WP_073017442.1">
    <property type="nucleotide sequence ID" value="NZ_FQXU01000004.1"/>
</dbReference>
<dbReference type="GO" id="GO:0009401">
    <property type="term" value="P:phosphoenolpyruvate-dependent sugar phosphotransferase system"/>
    <property type="evidence" value="ECO:0007669"/>
    <property type="project" value="UniProtKB-KW"/>
</dbReference>
<comment type="subcellular location">
    <subcellularLocation>
        <location evidence="1">Cell inner membrane</location>
        <topology evidence="1">Multi-pass membrane protein</topology>
    </subcellularLocation>
</comment>
<keyword evidence="7 9" id="KW-1133">Transmembrane helix</keyword>
<dbReference type="InterPro" id="IPR003352">
    <property type="entry name" value="PTS_EIIC"/>
</dbReference>
<name>A0A1M5WF73_9CLOT</name>
<dbReference type="GO" id="GO:0005351">
    <property type="term" value="F:carbohydrate:proton symporter activity"/>
    <property type="evidence" value="ECO:0007669"/>
    <property type="project" value="InterPro"/>
</dbReference>
<keyword evidence="8 9" id="KW-0472">Membrane</keyword>
<keyword evidence="6 9" id="KW-0812">Transmembrane</keyword>
<dbReference type="GO" id="GO:0005886">
    <property type="term" value="C:plasma membrane"/>
    <property type="evidence" value="ECO:0007669"/>
    <property type="project" value="UniProtKB-SubCell"/>
</dbReference>
<keyword evidence="3" id="KW-1003">Cell membrane</keyword>
<dbReference type="PROSITE" id="PS51104">
    <property type="entry name" value="PTS_EIIC_TYPE_2"/>
    <property type="match status" value="1"/>
</dbReference>
<evidence type="ECO:0000256" key="2">
    <source>
        <dbReference type="ARBA" id="ARBA00022448"/>
    </source>
</evidence>
<feature type="domain" description="PTS EIIC type-2" evidence="10">
    <location>
        <begin position="10"/>
        <end position="350"/>
    </location>
</feature>
<evidence type="ECO:0000256" key="7">
    <source>
        <dbReference type="ARBA" id="ARBA00022989"/>
    </source>
</evidence>
<dbReference type="PANTHER" id="PTHR30505">
    <property type="entry name" value="FRUCTOSE-LIKE PERMEASE"/>
    <property type="match status" value="1"/>
</dbReference>
<evidence type="ECO:0000313" key="11">
    <source>
        <dbReference type="EMBL" id="SHH86087.1"/>
    </source>
</evidence>
<evidence type="ECO:0000256" key="9">
    <source>
        <dbReference type="SAM" id="Phobius"/>
    </source>
</evidence>
<dbReference type="NCBIfam" id="TIGR01427">
    <property type="entry name" value="PTS_IIC_fructo"/>
    <property type="match status" value="1"/>
</dbReference>
<feature type="transmembrane region" description="Helical" evidence="9">
    <location>
        <begin position="139"/>
        <end position="162"/>
    </location>
</feature>
<gene>
    <name evidence="11" type="ORF">SAMN02745941_01063</name>
</gene>
<evidence type="ECO:0000256" key="5">
    <source>
        <dbReference type="ARBA" id="ARBA00022683"/>
    </source>
</evidence>
<dbReference type="AlphaFoldDB" id="A0A1M5WF73"/>
<evidence type="ECO:0000259" key="10">
    <source>
        <dbReference type="PROSITE" id="PS51104"/>
    </source>
</evidence>
<keyword evidence="2" id="KW-0813">Transport</keyword>
<evidence type="ECO:0000256" key="3">
    <source>
        <dbReference type="ARBA" id="ARBA00022475"/>
    </source>
</evidence>
<dbReference type="Proteomes" id="UP000184241">
    <property type="component" value="Unassembled WGS sequence"/>
</dbReference>
<evidence type="ECO:0000313" key="12">
    <source>
        <dbReference type="Proteomes" id="UP000184241"/>
    </source>
</evidence>